<feature type="binding site" evidence="3">
    <location>
        <position position="90"/>
    </location>
    <ligand>
        <name>Fe cation</name>
        <dbReference type="ChEBI" id="CHEBI:24875"/>
    </ligand>
</feature>
<dbReference type="KEGG" id="hhw:NCTC503_01047"/>
<protein>
    <recommendedName>
        <fullName evidence="3">Peptide deformylase</fullName>
        <shortName evidence="3">PDF</shortName>
        <ecNumber evidence="3">3.5.1.88</ecNumber>
    </recommendedName>
    <alternativeName>
        <fullName evidence="3">Polypeptide deformylase</fullName>
    </alternativeName>
</protein>
<dbReference type="CDD" id="cd00487">
    <property type="entry name" value="Pep_deformylase"/>
    <property type="match status" value="1"/>
</dbReference>
<feature type="active site" evidence="3">
    <location>
        <position position="133"/>
    </location>
</feature>
<dbReference type="EC" id="3.5.1.88" evidence="3"/>
<dbReference type="Gene3D" id="3.90.45.10">
    <property type="entry name" value="Peptide deformylase"/>
    <property type="match status" value="1"/>
</dbReference>
<dbReference type="Proteomes" id="UP000308489">
    <property type="component" value="Chromosome 1"/>
</dbReference>
<dbReference type="EMBL" id="LR590481">
    <property type="protein sequence ID" value="VTQ87208.1"/>
    <property type="molecule type" value="Genomic_DNA"/>
</dbReference>
<keyword evidence="3" id="KW-0648">Protein biosynthesis</keyword>
<gene>
    <name evidence="4" type="primary">def1</name>
    <name evidence="3" type="synonym">def</name>
    <name evidence="4" type="ORF">NCTC503_01047</name>
</gene>
<evidence type="ECO:0000313" key="4">
    <source>
        <dbReference type="EMBL" id="VTQ87208.1"/>
    </source>
</evidence>
<dbReference type="PANTHER" id="PTHR10458:SF22">
    <property type="entry name" value="PEPTIDE DEFORMYLASE"/>
    <property type="match status" value="1"/>
</dbReference>
<evidence type="ECO:0000256" key="2">
    <source>
        <dbReference type="ARBA" id="ARBA00023004"/>
    </source>
</evidence>
<evidence type="ECO:0000256" key="3">
    <source>
        <dbReference type="HAMAP-Rule" id="MF_00163"/>
    </source>
</evidence>
<accession>A0A4U9R8M4</accession>
<feature type="binding site" evidence="3">
    <location>
        <position position="136"/>
    </location>
    <ligand>
        <name>Fe cation</name>
        <dbReference type="ChEBI" id="CHEBI:24875"/>
    </ligand>
</feature>
<dbReference type="HAMAP" id="MF_00163">
    <property type="entry name" value="Pep_deformylase"/>
    <property type="match status" value="1"/>
</dbReference>
<dbReference type="GO" id="GO:0006412">
    <property type="term" value="P:translation"/>
    <property type="evidence" value="ECO:0007669"/>
    <property type="project" value="UniProtKB-UniRule"/>
</dbReference>
<dbReference type="PRINTS" id="PR01576">
    <property type="entry name" value="PDEFORMYLASE"/>
</dbReference>
<organism evidence="4 5">
    <name type="scientific">Hathewaya histolytica</name>
    <name type="common">Clostridium histolyticum</name>
    <dbReference type="NCBI Taxonomy" id="1498"/>
    <lineage>
        <taxon>Bacteria</taxon>
        <taxon>Bacillati</taxon>
        <taxon>Bacillota</taxon>
        <taxon>Clostridia</taxon>
        <taxon>Eubacteriales</taxon>
        <taxon>Clostridiaceae</taxon>
        <taxon>Hathewaya</taxon>
    </lineage>
</organism>
<dbReference type="Pfam" id="PF01327">
    <property type="entry name" value="Pep_deformylase"/>
    <property type="match status" value="1"/>
</dbReference>
<dbReference type="PIRSF" id="PIRSF004749">
    <property type="entry name" value="Pep_def"/>
    <property type="match status" value="1"/>
</dbReference>
<dbReference type="AlphaFoldDB" id="A0A4U9R8M4"/>
<comment type="cofactor">
    <cofactor evidence="3">
        <name>Fe(2+)</name>
        <dbReference type="ChEBI" id="CHEBI:29033"/>
    </cofactor>
    <text evidence="3">Binds 1 Fe(2+) ion.</text>
</comment>
<dbReference type="PANTHER" id="PTHR10458">
    <property type="entry name" value="PEPTIDE DEFORMYLASE"/>
    <property type="match status" value="1"/>
</dbReference>
<comment type="catalytic activity">
    <reaction evidence="3">
        <text>N-terminal N-formyl-L-methionyl-[peptide] + H2O = N-terminal L-methionyl-[peptide] + formate</text>
        <dbReference type="Rhea" id="RHEA:24420"/>
        <dbReference type="Rhea" id="RHEA-COMP:10639"/>
        <dbReference type="Rhea" id="RHEA-COMP:10640"/>
        <dbReference type="ChEBI" id="CHEBI:15377"/>
        <dbReference type="ChEBI" id="CHEBI:15740"/>
        <dbReference type="ChEBI" id="CHEBI:49298"/>
        <dbReference type="ChEBI" id="CHEBI:64731"/>
        <dbReference type="EC" id="3.5.1.88"/>
    </reaction>
</comment>
<feature type="binding site" evidence="3">
    <location>
        <position position="132"/>
    </location>
    <ligand>
        <name>Fe cation</name>
        <dbReference type="ChEBI" id="CHEBI:24875"/>
    </ligand>
</feature>
<comment type="function">
    <text evidence="3">Removes the formyl group from the N-terminal Met of newly synthesized proteins. Requires at least a dipeptide for an efficient rate of reaction. N-terminal L-methionine is a prerequisite for activity but the enzyme has broad specificity at other positions.</text>
</comment>
<sequence>MTVRKILHFTDEELHKPCDRIKEINEEVFQLAEDLKDTLYSTDGVGLAAPQIGVLKRMILVDLRNGMDPIILINPKITSQSGKETSIEGCLSYPGYAGEVMRPKAIKVFGINLKGEKVNIKADGFLARCFCHEIDHLDGVVYTDRTRYIYEEESSEE</sequence>
<keyword evidence="5" id="KW-1185">Reference proteome</keyword>
<dbReference type="NCBIfam" id="NF001159">
    <property type="entry name" value="PRK00150.1-3"/>
    <property type="match status" value="1"/>
</dbReference>
<comment type="similarity">
    <text evidence="1 3">Belongs to the polypeptide deformylase family.</text>
</comment>
<dbReference type="GO" id="GO:0042586">
    <property type="term" value="F:peptide deformylase activity"/>
    <property type="evidence" value="ECO:0007669"/>
    <property type="project" value="UniProtKB-UniRule"/>
</dbReference>
<evidence type="ECO:0000256" key="1">
    <source>
        <dbReference type="ARBA" id="ARBA00010759"/>
    </source>
</evidence>
<evidence type="ECO:0000313" key="5">
    <source>
        <dbReference type="Proteomes" id="UP000308489"/>
    </source>
</evidence>
<dbReference type="InterPro" id="IPR036821">
    <property type="entry name" value="Peptide_deformylase_sf"/>
</dbReference>
<dbReference type="GO" id="GO:0046872">
    <property type="term" value="F:metal ion binding"/>
    <property type="evidence" value="ECO:0007669"/>
    <property type="project" value="UniProtKB-KW"/>
</dbReference>
<dbReference type="NCBIfam" id="TIGR00079">
    <property type="entry name" value="pept_deformyl"/>
    <property type="match status" value="1"/>
</dbReference>
<reference evidence="4 5" key="1">
    <citation type="submission" date="2019-05" db="EMBL/GenBank/DDBJ databases">
        <authorList>
            <consortium name="Pathogen Informatics"/>
        </authorList>
    </citation>
    <scope>NUCLEOTIDE SEQUENCE [LARGE SCALE GENOMIC DNA]</scope>
    <source>
        <strain evidence="4 5">NCTC503</strain>
    </source>
</reference>
<keyword evidence="3 4" id="KW-0378">Hydrolase</keyword>
<dbReference type="OrthoDB" id="9784988at2"/>
<keyword evidence="2 3" id="KW-0408">Iron</keyword>
<proteinExistence type="inferred from homology"/>
<dbReference type="RefSeq" id="WP_138209747.1">
    <property type="nucleotide sequence ID" value="NZ_CBCRUQ010000004.1"/>
</dbReference>
<dbReference type="InterPro" id="IPR023635">
    <property type="entry name" value="Peptide_deformylase"/>
</dbReference>
<name>A0A4U9R8M4_HATHI</name>
<keyword evidence="3" id="KW-0479">Metal-binding</keyword>
<dbReference type="SUPFAM" id="SSF56420">
    <property type="entry name" value="Peptide deformylase"/>
    <property type="match status" value="1"/>
</dbReference>